<dbReference type="PROSITE" id="PS51257">
    <property type="entry name" value="PROKAR_LIPOPROTEIN"/>
    <property type="match status" value="1"/>
</dbReference>
<dbReference type="KEGG" id="mbr:MONBRDRAFT_34381"/>
<feature type="region of interest" description="Disordered" evidence="1">
    <location>
        <begin position="218"/>
        <end position="254"/>
    </location>
</feature>
<dbReference type="Proteomes" id="UP000001357">
    <property type="component" value="Unassembled WGS sequence"/>
</dbReference>
<protein>
    <submittedName>
        <fullName evidence="2">Uncharacterized protein</fullName>
    </submittedName>
</protein>
<accession>A9VBA2</accession>
<feature type="compositionally biased region" description="Acidic residues" evidence="1">
    <location>
        <begin position="77"/>
        <end position="86"/>
    </location>
</feature>
<dbReference type="AlphaFoldDB" id="A9VBA2"/>
<dbReference type="GeneID" id="5895266"/>
<dbReference type="EMBL" id="CH991576">
    <property type="protein sequence ID" value="EDQ85202.1"/>
    <property type="molecule type" value="Genomic_DNA"/>
</dbReference>
<keyword evidence="3" id="KW-1185">Reference proteome</keyword>
<sequence length="254" mass="27710">MPKEVRVKLAGGAAAVALLGACVFNLFSWAQVNAECPICKGSFRVVIKEQLENEAVIGNVPPEKHFVQRRRLVSMDDDDEDEENDAFDANGAGDQGLGWMGSGRPSDQWTADLEGDLDLDAYDLNDSFIDDSHATPDPPRRRRRRAARSIQHEGAPHSNSILISSDSEPEPGEDEKDKFIATSTERATNLHRVFADGRKPSVGHGIATPALRTQFVLGFEQQQSQQPQQPLTTTSRANGRPKVEAAHCAGGRGK</sequence>
<evidence type="ECO:0000313" key="2">
    <source>
        <dbReference type="EMBL" id="EDQ85202.1"/>
    </source>
</evidence>
<gene>
    <name evidence="2" type="ORF">MONBRDRAFT_34381</name>
</gene>
<feature type="compositionally biased region" description="Low complexity" evidence="1">
    <location>
        <begin position="221"/>
        <end position="230"/>
    </location>
</feature>
<feature type="region of interest" description="Disordered" evidence="1">
    <location>
        <begin position="77"/>
        <end position="111"/>
    </location>
</feature>
<organism evidence="2 3">
    <name type="scientific">Monosiga brevicollis</name>
    <name type="common">Choanoflagellate</name>
    <dbReference type="NCBI Taxonomy" id="81824"/>
    <lineage>
        <taxon>Eukaryota</taxon>
        <taxon>Choanoflagellata</taxon>
        <taxon>Craspedida</taxon>
        <taxon>Salpingoecidae</taxon>
        <taxon>Monosiga</taxon>
    </lineage>
</organism>
<evidence type="ECO:0000256" key="1">
    <source>
        <dbReference type="SAM" id="MobiDB-lite"/>
    </source>
</evidence>
<evidence type="ECO:0000313" key="3">
    <source>
        <dbReference type="Proteomes" id="UP000001357"/>
    </source>
</evidence>
<reference evidence="2 3" key="1">
    <citation type="journal article" date="2008" name="Nature">
        <title>The genome of the choanoflagellate Monosiga brevicollis and the origin of metazoans.</title>
        <authorList>
            <consortium name="JGI Sequencing"/>
            <person name="King N."/>
            <person name="Westbrook M.J."/>
            <person name="Young S.L."/>
            <person name="Kuo A."/>
            <person name="Abedin M."/>
            <person name="Chapman J."/>
            <person name="Fairclough S."/>
            <person name="Hellsten U."/>
            <person name="Isogai Y."/>
            <person name="Letunic I."/>
            <person name="Marr M."/>
            <person name="Pincus D."/>
            <person name="Putnam N."/>
            <person name="Rokas A."/>
            <person name="Wright K.J."/>
            <person name="Zuzow R."/>
            <person name="Dirks W."/>
            <person name="Good M."/>
            <person name="Goodstein D."/>
            <person name="Lemons D."/>
            <person name="Li W."/>
            <person name="Lyons J.B."/>
            <person name="Morris A."/>
            <person name="Nichols S."/>
            <person name="Richter D.J."/>
            <person name="Salamov A."/>
            <person name="Bork P."/>
            <person name="Lim W.A."/>
            <person name="Manning G."/>
            <person name="Miller W.T."/>
            <person name="McGinnis W."/>
            <person name="Shapiro H."/>
            <person name="Tjian R."/>
            <person name="Grigoriev I.V."/>
            <person name="Rokhsar D."/>
        </authorList>
    </citation>
    <scope>NUCLEOTIDE SEQUENCE [LARGE SCALE GENOMIC DNA]</scope>
    <source>
        <strain evidence="3">MX1 / ATCC 50154</strain>
    </source>
</reference>
<feature type="region of interest" description="Disordered" evidence="1">
    <location>
        <begin position="127"/>
        <end position="184"/>
    </location>
</feature>
<proteinExistence type="predicted"/>
<dbReference type="RefSeq" id="XP_001750027.1">
    <property type="nucleotide sequence ID" value="XM_001749975.1"/>
</dbReference>
<dbReference type="InParanoid" id="A9VBA2"/>
<name>A9VBA2_MONBE</name>